<sequence>SRANRHNFLMFCLWRGAQMHPTRRAVLAVKGGWVSVLDAACS</sequence>
<comment type="caution">
    <text evidence="1">The sequence shown here is derived from an EMBL/GenBank/DDBJ whole genome shotgun (WGS) entry which is preliminary data.</text>
</comment>
<accession>A0A392VE88</accession>
<evidence type="ECO:0000313" key="1">
    <source>
        <dbReference type="EMBL" id="MCI86696.1"/>
    </source>
</evidence>
<proteinExistence type="predicted"/>
<keyword evidence="2" id="KW-1185">Reference proteome</keyword>
<name>A0A392VE88_9FABA</name>
<organism evidence="1 2">
    <name type="scientific">Trifolium medium</name>
    <dbReference type="NCBI Taxonomy" id="97028"/>
    <lineage>
        <taxon>Eukaryota</taxon>
        <taxon>Viridiplantae</taxon>
        <taxon>Streptophyta</taxon>
        <taxon>Embryophyta</taxon>
        <taxon>Tracheophyta</taxon>
        <taxon>Spermatophyta</taxon>
        <taxon>Magnoliopsida</taxon>
        <taxon>eudicotyledons</taxon>
        <taxon>Gunneridae</taxon>
        <taxon>Pentapetalae</taxon>
        <taxon>rosids</taxon>
        <taxon>fabids</taxon>
        <taxon>Fabales</taxon>
        <taxon>Fabaceae</taxon>
        <taxon>Papilionoideae</taxon>
        <taxon>50 kb inversion clade</taxon>
        <taxon>NPAAA clade</taxon>
        <taxon>Hologalegina</taxon>
        <taxon>IRL clade</taxon>
        <taxon>Trifolieae</taxon>
        <taxon>Trifolium</taxon>
    </lineage>
</organism>
<feature type="non-terminal residue" evidence="1">
    <location>
        <position position="1"/>
    </location>
</feature>
<dbReference type="Proteomes" id="UP000265520">
    <property type="component" value="Unassembled WGS sequence"/>
</dbReference>
<dbReference type="AlphaFoldDB" id="A0A392VE88"/>
<evidence type="ECO:0000313" key="2">
    <source>
        <dbReference type="Proteomes" id="UP000265520"/>
    </source>
</evidence>
<dbReference type="EMBL" id="LXQA011147413">
    <property type="protein sequence ID" value="MCI86696.1"/>
    <property type="molecule type" value="Genomic_DNA"/>
</dbReference>
<protein>
    <submittedName>
        <fullName evidence="1">Uncharacterized protein</fullName>
    </submittedName>
</protein>
<reference evidence="1 2" key="1">
    <citation type="journal article" date="2018" name="Front. Plant Sci.">
        <title>Red Clover (Trifolium pratense) and Zigzag Clover (T. medium) - A Picture of Genomic Similarities and Differences.</title>
        <authorList>
            <person name="Dluhosova J."/>
            <person name="Istvanek J."/>
            <person name="Nedelnik J."/>
            <person name="Repkova J."/>
        </authorList>
    </citation>
    <scope>NUCLEOTIDE SEQUENCE [LARGE SCALE GENOMIC DNA]</scope>
    <source>
        <strain evidence="2">cv. 10/8</strain>
        <tissue evidence="1">Leaf</tissue>
    </source>
</reference>